<dbReference type="GO" id="GO:0000981">
    <property type="term" value="F:DNA-binding transcription factor activity, RNA polymerase II-specific"/>
    <property type="evidence" value="ECO:0007669"/>
    <property type="project" value="InterPro"/>
</dbReference>
<evidence type="ECO:0000256" key="2">
    <source>
        <dbReference type="ARBA" id="ARBA00022723"/>
    </source>
</evidence>
<feature type="domain" description="Zn(2)-C6 fungal-type" evidence="6">
    <location>
        <begin position="9"/>
        <end position="42"/>
    </location>
</feature>
<gene>
    <name evidence="7" type="ORF">CU098_005988</name>
</gene>
<dbReference type="CDD" id="cd12148">
    <property type="entry name" value="fungal_TF_MHR"/>
    <property type="match status" value="1"/>
</dbReference>
<dbReference type="PANTHER" id="PTHR47338:SF5">
    <property type="entry name" value="ZN(II)2CYS6 TRANSCRIPTION FACTOR (EUROFUNG)"/>
    <property type="match status" value="1"/>
</dbReference>
<protein>
    <recommendedName>
        <fullName evidence="6">Zn(2)-C6 fungal-type domain-containing protein</fullName>
    </recommendedName>
</protein>
<keyword evidence="5" id="KW-0539">Nucleus</keyword>
<keyword evidence="3" id="KW-0805">Transcription regulation</keyword>
<dbReference type="InterPro" id="IPR050815">
    <property type="entry name" value="TF_fung"/>
</dbReference>
<dbReference type="PANTHER" id="PTHR47338">
    <property type="entry name" value="ZN(II)2CYS6 TRANSCRIPTION FACTOR (EUROFUNG)-RELATED"/>
    <property type="match status" value="1"/>
</dbReference>
<dbReference type="GO" id="GO:0005634">
    <property type="term" value="C:nucleus"/>
    <property type="evidence" value="ECO:0007669"/>
    <property type="project" value="UniProtKB-SubCell"/>
</dbReference>
<dbReference type="GO" id="GO:0008270">
    <property type="term" value="F:zinc ion binding"/>
    <property type="evidence" value="ECO:0007669"/>
    <property type="project" value="InterPro"/>
</dbReference>
<dbReference type="Pfam" id="PF00172">
    <property type="entry name" value="Zn_clus"/>
    <property type="match status" value="1"/>
</dbReference>
<sequence>YKKIKVSRACDFCRKRKSKCDLGVPGSGSCSNCKKTNIQCVFSSKSARKSSIQQFAFEYQEQHPNFSVDNKGLCAFEKDMSPYSHMNLTTVANSSLMDSVRLQVELFEVYFAFIHPFYPVLDSYKTLESLKCNPDGFPPALKYSIMALALQFHLPATIENRDVTATSYYHYSLTQMDCTPCLSNIQTLLLMYKYEEIITPVGIPFSVAAIQHLKEAKNMIDQVTLNCDTPWTIENEFVCRAFWIWYINLSFSNLADSRCKEMLSLASAPTRLPSLTDAEHYDETSLNITCNFMHLISIADIYSQTTCYISNNATLFSSTDHLAFTKLISQLQVWLDGLPNQLRSGDTTSLFSAHNIHLADDPSKTASFAVYLGLIHDTLGLLLTLHQKPFRGAQMALDLAVRAHKFTLVDVPHLQFSRFASIQGSRLIVYGLTLALQALHYDIQESGVREKMNPFMNTALQVLDQISVSSKLSLAIQDIKQYPDDRYISNECINTFSIQPSYHHHHHHHHHHQQQQEQTWNICQWEYAQDTETYQTRYEYSQDLKTPPIEQHISPCIVYEEENETNRLVAPMPFDIINPSFELYPSNCKRHSPL</sequence>
<dbReference type="PROSITE" id="PS00463">
    <property type="entry name" value="ZN2_CY6_FUNGAL_1"/>
    <property type="match status" value="1"/>
</dbReference>
<comment type="subcellular location">
    <subcellularLocation>
        <location evidence="1">Nucleus</location>
    </subcellularLocation>
</comment>
<organism evidence="7 8">
    <name type="scientific">Rhizopus stolonifer</name>
    <name type="common">Rhizopus nigricans</name>
    <dbReference type="NCBI Taxonomy" id="4846"/>
    <lineage>
        <taxon>Eukaryota</taxon>
        <taxon>Fungi</taxon>
        <taxon>Fungi incertae sedis</taxon>
        <taxon>Mucoromycota</taxon>
        <taxon>Mucoromycotina</taxon>
        <taxon>Mucoromycetes</taxon>
        <taxon>Mucorales</taxon>
        <taxon>Mucorineae</taxon>
        <taxon>Rhizopodaceae</taxon>
        <taxon>Rhizopus</taxon>
    </lineage>
</organism>
<evidence type="ECO:0000259" key="6">
    <source>
        <dbReference type="PROSITE" id="PS50048"/>
    </source>
</evidence>
<evidence type="ECO:0000256" key="4">
    <source>
        <dbReference type="ARBA" id="ARBA00023163"/>
    </source>
</evidence>
<dbReference type="Gene3D" id="4.10.240.10">
    <property type="entry name" value="Zn(2)-C6 fungal-type DNA-binding domain"/>
    <property type="match status" value="1"/>
</dbReference>
<dbReference type="AlphaFoldDB" id="A0A367J2C9"/>
<evidence type="ECO:0000313" key="8">
    <source>
        <dbReference type="Proteomes" id="UP000253551"/>
    </source>
</evidence>
<dbReference type="OrthoDB" id="2262349at2759"/>
<proteinExistence type="predicted"/>
<dbReference type="SMART" id="SM00066">
    <property type="entry name" value="GAL4"/>
    <property type="match status" value="1"/>
</dbReference>
<name>A0A367J2C9_RHIST</name>
<accession>A0A367J2C9</accession>
<dbReference type="STRING" id="4846.A0A367J2C9"/>
<dbReference type="CDD" id="cd00067">
    <property type="entry name" value="GAL4"/>
    <property type="match status" value="1"/>
</dbReference>
<keyword evidence="8" id="KW-1185">Reference proteome</keyword>
<reference evidence="7 8" key="1">
    <citation type="journal article" date="2018" name="G3 (Bethesda)">
        <title>Phylogenetic and Phylogenomic Definition of Rhizopus Species.</title>
        <authorList>
            <person name="Gryganskyi A.P."/>
            <person name="Golan J."/>
            <person name="Dolatabadi S."/>
            <person name="Mondo S."/>
            <person name="Robb S."/>
            <person name="Idnurm A."/>
            <person name="Muszewska A."/>
            <person name="Steczkiewicz K."/>
            <person name="Masonjones S."/>
            <person name="Liao H.L."/>
            <person name="Gajdeczka M.T."/>
            <person name="Anike F."/>
            <person name="Vuek A."/>
            <person name="Anishchenko I.M."/>
            <person name="Voigt K."/>
            <person name="de Hoog G.S."/>
            <person name="Smith M.E."/>
            <person name="Heitman J."/>
            <person name="Vilgalys R."/>
            <person name="Stajich J.E."/>
        </authorList>
    </citation>
    <scope>NUCLEOTIDE SEQUENCE [LARGE SCALE GENOMIC DNA]</scope>
    <source>
        <strain evidence="7 8">LSU 92-RS-03</strain>
    </source>
</reference>
<evidence type="ECO:0000256" key="3">
    <source>
        <dbReference type="ARBA" id="ARBA00023015"/>
    </source>
</evidence>
<keyword evidence="4" id="KW-0804">Transcription</keyword>
<dbReference type="Proteomes" id="UP000253551">
    <property type="component" value="Unassembled WGS sequence"/>
</dbReference>
<evidence type="ECO:0000313" key="7">
    <source>
        <dbReference type="EMBL" id="RCH84093.1"/>
    </source>
</evidence>
<dbReference type="InterPro" id="IPR036864">
    <property type="entry name" value="Zn2-C6_fun-type_DNA-bd_sf"/>
</dbReference>
<feature type="non-terminal residue" evidence="7">
    <location>
        <position position="1"/>
    </location>
</feature>
<comment type="caution">
    <text evidence="7">The sequence shown here is derived from an EMBL/GenBank/DDBJ whole genome shotgun (WGS) entry which is preliminary data.</text>
</comment>
<dbReference type="SUPFAM" id="SSF57701">
    <property type="entry name" value="Zn2/Cys6 DNA-binding domain"/>
    <property type="match status" value="1"/>
</dbReference>
<dbReference type="EMBL" id="PJQM01004546">
    <property type="protein sequence ID" value="RCH84093.1"/>
    <property type="molecule type" value="Genomic_DNA"/>
</dbReference>
<dbReference type="PROSITE" id="PS50048">
    <property type="entry name" value="ZN2_CY6_FUNGAL_2"/>
    <property type="match status" value="1"/>
</dbReference>
<evidence type="ECO:0000256" key="5">
    <source>
        <dbReference type="ARBA" id="ARBA00023242"/>
    </source>
</evidence>
<keyword evidence="2" id="KW-0479">Metal-binding</keyword>
<evidence type="ECO:0000256" key="1">
    <source>
        <dbReference type="ARBA" id="ARBA00004123"/>
    </source>
</evidence>
<dbReference type="InterPro" id="IPR001138">
    <property type="entry name" value="Zn2Cys6_DnaBD"/>
</dbReference>